<dbReference type="HOGENOM" id="CLU_086407_0_0_2"/>
<evidence type="ECO:0000313" key="1">
    <source>
        <dbReference type="EMBL" id="AIZ57208.1"/>
    </source>
</evidence>
<gene>
    <name evidence="1" type="ORF">Mpt1_c13470</name>
</gene>
<protein>
    <submittedName>
        <fullName evidence="1">Dephospho-CoA kinase/protein folding accessory domain-containing protein</fullName>
    </submittedName>
</protein>
<dbReference type="EMBL" id="CP010070">
    <property type="protein sequence ID" value="AIZ57208.1"/>
    <property type="molecule type" value="Genomic_DNA"/>
</dbReference>
<keyword evidence="2" id="KW-1185">Reference proteome</keyword>
<dbReference type="PANTHER" id="PTHR34822">
    <property type="entry name" value="GRPB DOMAIN PROTEIN (AFU_ORTHOLOGUE AFUA_1G01530)"/>
    <property type="match status" value="1"/>
</dbReference>
<proteinExistence type="predicted"/>
<dbReference type="RefSeq" id="WP_048113342.1">
    <property type="nucleotide sequence ID" value="NZ_CP010070.1"/>
</dbReference>
<evidence type="ECO:0000313" key="2">
    <source>
        <dbReference type="Proteomes" id="UP000030787"/>
    </source>
</evidence>
<sequence>MDNHPDLETDEGRRARIYPIILSEYDPKWSQWYAEERTRLISLIGGENIIRITHIGSTSVPGMTAKPTVDILLEVAESVDIEDLIAALPVHEYICLRQQTIPTVDRVIFLKGYANTGFSERVFHIHVRNPGDWDELYFRDYLAARPDIASEYAALKRRLLNAYEHDRDGYTTAKGEFVKEHTNRAREEAKSIIKEESRPP</sequence>
<dbReference type="InterPro" id="IPR007344">
    <property type="entry name" value="GrpB/CoaE"/>
</dbReference>
<dbReference type="AlphaFoldDB" id="A0A0A7LE04"/>
<dbReference type="OrthoDB" id="330317at2157"/>
<dbReference type="Gene3D" id="3.30.460.10">
    <property type="entry name" value="Beta Polymerase, domain 2"/>
    <property type="match status" value="1"/>
</dbReference>
<keyword evidence="1" id="KW-0808">Transferase</keyword>
<reference evidence="1 2" key="1">
    <citation type="journal article" date="2014" name="Appl. Environ. Microbiol.">
        <title>Comparative Genome Analysis of 'Candidatus Methanoplasma termitum' Indicates a New Mode of Energy Metabolism in the Seventh Order of Methanogens.</title>
        <authorList>
            <person name="Lang K."/>
            <person name="Schuldes J."/>
            <person name="Klingl A."/>
            <person name="Poehlein A."/>
            <person name="Daniel R."/>
            <person name="Brune A."/>
        </authorList>
    </citation>
    <scope>NUCLEOTIDE SEQUENCE [LARGE SCALE GENOMIC DNA]</scope>
    <source>
        <strain evidence="2">Mpt1</strain>
    </source>
</reference>
<keyword evidence="1" id="KW-0418">Kinase</keyword>
<organism evidence="1 2">
    <name type="scientific">Candidatus Methanoplasma termitum</name>
    <dbReference type="NCBI Taxonomy" id="1577791"/>
    <lineage>
        <taxon>Archaea</taxon>
        <taxon>Methanobacteriati</taxon>
        <taxon>Thermoplasmatota</taxon>
        <taxon>Thermoplasmata</taxon>
        <taxon>Methanomassiliicoccales</taxon>
        <taxon>Methanomassiliicoccaceae</taxon>
        <taxon>Candidatus Methanoplasma</taxon>
    </lineage>
</organism>
<dbReference type="Proteomes" id="UP000030787">
    <property type="component" value="Chromosome"/>
</dbReference>
<dbReference type="SUPFAM" id="SSF81301">
    <property type="entry name" value="Nucleotidyltransferase"/>
    <property type="match status" value="1"/>
</dbReference>
<dbReference type="GO" id="GO:0016301">
    <property type="term" value="F:kinase activity"/>
    <property type="evidence" value="ECO:0007669"/>
    <property type="project" value="UniProtKB-KW"/>
</dbReference>
<dbReference type="KEGG" id="mear:Mpt1_c13470"/>
<dbReference type="PANTHER" id="PTHR34822:SF1">
    <property type="entry name" value="GRPB FAMILY PROTEIN"/>
    <property type="match status" value="1"/>
</dbReference>
<dbReference type="STRING" id="1577791.Mpt1_c13470"/>
<dbReference type="GeneID" id="24819008"/>
<dbReference type="InterPro" id="IPR043519">
    <property type="entry name" value="NT_sf"/>
</dbReference>
<dbReference type="Pfam" id="PF04229">
    <property type="entry name" value="GrpB"/>
    <property type="match status" value="1"/>
</dbReference>
<accession>A0A0A7LE04</accession>
<name>A0A0A7LE04_9ARCH</name>